<evidence type="ECO:0000313" key="1">
    <source>
        <dbReference type="EMBL" id="OQP39307.1"/>
    </source>
</evidence>
<evidence type="ECO:0000313" key="2">
    <source>
        <dbReference type="Proteomes" id="UP000192277"/>
    </source>
</evidence>
<dbReference type="EMBL" id="LWBO01000084">
    <property type="protein sequence ID" value="OQP39307.1"/>
    <property type="molecule type" value="Genomic_DNA"/>
</dbReference>
<keyword evidence="2" id="KW-1185">Reference proteome</keyword>
<gene>
    <name evidence="1" type="ORF">A4D02_18480</name>
</gene>
<dbReference type="Proteomes" id="UP000192277">
    <property type="component" value="Unassembled WGS sequence"/>
</dbReference>
<reference evidence="1 2" key="1">
    <citation type="submission" date="2016-04" db="EMBL/GenBank/DDBJ databases">
        <authorList>
            <person name="Chen L."/>
            <person name="Zhuang W."/>
            <person name="Wang G."/>
        </authorList>
    </citation>
    <scope>NUCLEOTIDE SEQUENCE [LARGE SCALE GENOMIC DNA]</scope>
    <source>
        <strain evidence="2">GR20</strain>
    </source>
</reference>
<sequence>MNVTKGLFVVTGSHFSSPLAGQHPRPASLQHFNKIYTASVSVPPVAGTLRSYVRNKELEFNNVFYFDNDFVSAYTRKA</sequence>
<organism evidence="1 2">
    <name type="scientific">Niastella koreensis</name>
    <dbReference type="NCBI Taxonomy" id="354356"/>
    <lineage>
        <taxon>Bacteria</taxon>
        <taxon>Pseudomonadati</taxon>
        <taxon>Bacteroidota</taxon>
        <taxon>Chitinophagia</taxon>
        <taxon>Chitinophagales</taxon>
        <taxon>Chitinophagaceae</taxon>
        <taxon>Niastella</taxon>
    </lineage>
</organism>
<accession>A0ABX3NM95</accession>
<name>A0ABX3NM95_9BACT</name>
<proteinExistence type="predicted"/>
<comment type="caution">
    <text evidence="1">The sequence shown here is derived from an EMBL/GenBank/DDBJ whole genome shotgun (WGS) entry which is preliminary data.</text>
</comment>
<protein>
    <submittedName>
        <fullName evidence="1">Uncharacterized protein</fullName>
    </submittedName>
</protein>